<dbReference type="GeneID" id="5009940"/>
<keyword evidence="1" id="KW-0472">Membrane</keyword>
<accession>A0BDZ1</accession>
<dbReference type="EMBL" id="CT867988">
    <property type="protein sequence ID" value="CAK56758.1"/>
    <property type="molecule type" value="Genomic_DNA"/>
</dbReference>
<organism evidence="2 3">
    <name type="scientific">Paramecium tetraurelia</name>
    <dbReference type="NCBI Taxonomy" id="5888"/>
    <lineage>
        <taxon>Eukaryota</taxon>
        <taxon>Sar</taxon>
        <taxon>Alveolata</taxon>
        <taxon>Ciliophora</taxon>
        <taxon>Intramacronucleata</taxon>
        <taxon>Oligohymenophorea</taxon>
        <taxon>Peniculida</taxon>
        <taxon>Parameciidae</taxon>
        <taxon>Paramecium</taxon>
    </lineage>
</organism>
<name>A0BDZ1_PARTE</name>
<evidence type="ECO:0000256" key="1">
    <source>
        <dbReference type="SAM" id="Phobius"/>
    </source>
</evidence>
<dbReference type="InParanoid" id="A0BDZ1"/>
<sequence length="180" mass="21475">MQTFPKKIQNSYCQIQVLFVIAHLINILDNHANLMIINILYKLQLFLFPLPIWGLTLARVFLHKFLLIYRFIKMEIRLVETIFPIAMMFPTITQVNTINYLQDDQNIVNICHPPDYIDFFDDSPTSQKPIIKFHNTLDQVQLNPLDEFEFLLELDERIIIFQAGIFYYQQCQFTEIQRIS</sequence>
<evidence type="ECO:0008006" key="4">
    <source>
        <dbReference type="Google" id="ProtNLM"/>
    </source>
</evidence>
<dbReference type="RefSeq" id="XP_001424156.1">
    <property type="nucleotide sequence ID" value="XM_001424119.1"/>
</dbReference>
<protein>
    <recommendedName>
        <fullName evidence="4">Transmembrane protein</fullName>
    </recommendedName>
</protein>
<dbReference type="OrthoDB" id="10486949at2759"/>
<dbReference type="KEGG" id="ptm:GSPATT00027789001"/>
<reference evidence="2 3" key="1">
    <citation type="journal article" date="2006" name="Nature">
        <title>Global trends of whole-genome duplications revealed by the ciliate Paramecium tetraurelia.</title>
        <authorList>
            <consortium name="Genoscope"/>
            <person name="Aury J.-M."/>
            <person name="Jaillon O."/>
            <person name="Duret L."/>
            <person name="Noel B."/>
            <person name="Jubin C."/>
            <person name="Porcel B.M."/>
            <person name="Segurens B."/>
            <person name="Daubin V."/>
            <person name="Anthouard V."/>
            <person name="Aiach N."/>
            <person name="Arnaiz O."/>
            <person name="Billaut A."/>
            <person name="Beisson J."/>
            <person name="Blanc I."/>
            <person name="Bouhouche K."/>
            <person name="Camara F."/>
            <person name="Duharcourt S."/>
            <person name="Guigo R."/>
            <person name="Gogendeau D."/>
            <person name="Katinka M."/>
            <person name="Keller A.-M."/>
            <person name="Kissmehl R."/>
            <person name="Klotz C."/>
            <person name="Koll F."/>
            <person name="Le Moue A."/>
            <person name="Lepere C."/>
            <person name="Malinsky S."/>
            <person name="Nowacki M."/>
            <person name="Nowak J.K."/>
            <person name="Plattner H."/>
            <person name="Poulain J."/>
            <person name="Ruiz F."/>
            <person name="Serrano V."/>
            <person name="Zagulski M."/>
            <person name="Dessen P."/>
            <person name="Betermier M."/>
            <person name="Weissenbach J."/>
            <person name="Scarpelli C."/>
            <person name="Schachter V."/>
            <person name="Sperling L."/>
            <person name="Meyer E."/>
            <person name="Cohen J."/>
            <person name="Wincker P."/>
        </authorList>
    </citation>
    <scope>NUCLEOTIDE SEQUENCE [LARGE SCALE GENOMIC DNA]</scope>
    <source>
        <strain evidence="2 3">Stock d4-2</strain>
    </source>
</reference>
<evidence type="ECO:0000313" key="2">
    <source>
        <dbReference type="EMBL" id="CAK56758.1"/>
    </source>
</evidence>
<keyword evidence="1" id="KW-1133">Transmembrane helix</keyword>
<dbReference type="HOGENOM" id="CLU_1499083_0_0_1"/>
<evidence type="ECO:0000313" key="3">
    <source>
        <dbReference type="Proteomes" id="UP000000600"/>
    </source>
</evidence>
<keyword evidence="1" id="KW-0812">Transmembrane</keyword>
<proteinExistence type="predicted"/>
<gene>
    <name evidence="2" type="ORF">GSPATT00027789001</name>
</gene>
<dbReference type="AlphaFoldDB" id="A0BDZ1"/>
<keyword evidence="3" id="KW-1185">Reference proteome</keyword>
<dbReference type="Proteomes" id="UP000000600">
    <property type="component" value="Unassembled WGS sequence"/>
</dbReference>
<feature type="transmembrane region" description="Helical" evidence="1">
    <location>
        <begin position="48"/>
        <end position="69"/>
    </location>
</feature>